<name>A0A7D5T855_9EURY</name>
<gene>
    <name evidence="2" type="ORF">HZS55_20755</name>
</gene>
<feature type="compositionally biased region" description="Low complexity" evidence="1">
    <location>
        <begin position="207"/>
        <end position="234"/>
    </location>
</feature>
<dbReference type="Pfam" id="PF23933">
    <property type="entry name" value="DUF7269"/>
    <property type="match status" value="1"/>
</dbReference>
<evidence type="ECO:0000313" key="3">
    <source>
        <dbReference type="Proteomes" id="UP000509667"/>
    </source>
</evidence>
<dbReference type="GeneID" id="56080348"/>
<dbReference type="Proteomes" id="UP000509667">
    <property type="component" value="Chromosome"/>
</dbReference>
<accession>A0A7D5T855</accession>
<evidence type="ECO:0000313" key="2">
    <source>
        <dbReference type="EMBL" id="QLH79573.1"/>
    </source>
</evidence>
<dbReference type="RefSeq" id="WP_179909438.1">
    <property type="nucleotide sequence ID" value="NZ_CP058910.1"/>
</dbReference>
<dbReference type="InterPro" id="IPR055693">
    <property type="entry name" value="DUF7269"/>
</dbReference>
<dbReference type="AlphaFoldDB" id="A0A7D5T855"/>
<dbReference type="OrthoDB" id="307812at2157"/>
<proteinExistence type="predicted"/>
<dbReference type="KEGG" id="hrr:HZS55_20755"/>
<reference evidence="2 3" key="1">
    <citation type="submission" date="2020-07" db="EMBL/GenBank/DDBJ databases">
        <title>Halosimplex pelagicum sp. nov. and Halosimplex rubrum sp. nov., isolated from salted brown alga Laminaria, and emended description of the genus Halosimplex.</title>
        <authorList>
            <person name="Cui H."/>
        </authorList>
    </citation>
    <scope>NUCLEOTIDE SEQUENCE [LARGE SCALE GENOMIC DNA]</scope>
    <source>
        <strain evidence="2 3">R27</strain>
    </source>
</reference>
<feature type="region of interest" description="Disordered" evidence="1">
    <location>
        <begin position="200"/>
        <end position="251"/>
    </location>
</feature>
<dbReference type="EMBL" id="CP058910">
    <property type="protein sequence ID" value="QLH79573.1"/>
    <property type="molecule type" value="Genomic_DNA"/>
</dbReference>
<protein>
    <submittedName>
        <fullName evidence="2">Uncharacterized protein</fullName>
    </submittedName>
</protein>
<evidence type="ECO:0000256" key="1">
    <source>
        <dbReference type="SAM" id="MobiDB-lite"/>
    </source>
</evidence>
<keyword evidence="3" id="KW-1185">Reference proteome</keyword>
<sequence>MGTLRAALGGLGVLATLLGALAVAAPTAVAETAPLSTLVSAAAAVGPRDLFVVGSAALGLSLLRAAVTARESRLVSGSPAGSRRFAAVVADEPETATAPDGTLAAEAFDETVDRAVGGDERAGEEVGERLRRLAVARLAREGRDRESADRAVATGTWTDDRTAAAVLSGDDGPVATLRSRLRLWLDPERERERRIRRTVDALDEVAESAASDDPKAAASDDSQAAASDDSQAAANTGSEDTEREPAGGVES</sequence>
<organism evidence="2 3">
    <name type="scientific">Halosimplex rubrum</name>
    <dbReference type="NCBI Taxonomy" id="869889"/>
    <lineage>
        <taxon>Archaea</taxon>
        <taxon>Methanobacteriati</taxon>
        <taxon>Methanobacteriota</taxon>
        <taxon>Stenosarchaea group</taxon>
        <taxon>Halobacteria</taxon>
        <taxon>Halobacteriales</taxon>
        <taxon>Haloarculaceae</taxon>
        <taxon>Halosimplex</taxon>
    </lineage>
</organism>